<organism evidence="1 2">
    <name type="scientific">Dunaliella salina</name>
    <name type="common">Green alga</name>
    <name type="synonym">Protococcus salinus</name>
    <dbReference type="NCBI Taxonomy" id="3046"/>
    <lineage>
        <taxon>Eukaryota</taxon>
        <taxon>Viridiplantae</taxon>
        <taxon>Chlorophyta</taxon>
        <taxon>core chlorophytes</taxon>
        <taxon>Chlorophyceae</taxon>
        <taxon>CS clade</taxon>
        <taxon>Chlamydomonadales</taxon>
        <taxon>Dunaliellaceae</taxon>
        <taxon>Dunaliella</taxon>
    </lineage>
</organism>
<name>A0ABQ7GSN3_DUNSA</name>
<evidence type="ECO:0000313" key="2">
    <source>
        <dbReference type="Proteomes" id="UP000815325"/>
    </source>
</evidence>
<sequence length="74" mass="8158">MAMGGVKPLVQEKQPRTFVKWPATRLRSLMTWPSGLSSNLQALQTAQSRKPGLMLPCKLAPSAVPTWWPNPACI</sequence>
<protein>
    <submittedName>
        <fullName evidence="1">Uncharacterized protein</fullName>
    </submittedName>
</protein>
<reference evidence="1" key="1">
    <citation type="submission" date="2017-08" db="EMBL/GenBank/DDBJ databases">
        <authorList>
            <person name="Polle J.E."/>
            <person name="Barry K."/>
            <person name="Cushman J."/>
            <person name="Schmutz J."/>
            <person name="Tran D."/>
            <person name="Hathwaick L.T."/>
            <person name="Yim W.C."/>
            <person name="Jenkins J."/>
            <person name="Mckie-Krisberg Z.M."/>
            <person name="Prochnik S."/>
            <person name="Lindquist E."/>
            <person name="Dockter R.B."/>
            <person name="Adam C."/>
            <person name="Molina H."/>
            <person name="Bunkerborg J."/>
            <person name="Jin E."/>
            <person name="Buchheim M."/>
            <person name="Magnuson J."/>
        </authorList>
    </citation>
    <scope>NUCLEOTIDE SEQUENCE</scope>
    <source>
        <strain evidence="1">CCAP 19/18</strain>
    </source>
</reference>
<evidence type="ECO:0000313" key="1">
    <source>
        <dbReference type="EMBL" id="KAF5837625.1"/>
    </source>
</evidence>
<dbReference type="Proteomes" id="UP000815325">
    <property type="component" value="Unassembled WGS sequence"/>
</dbReference>
<keyword evidence="2" id="KW-1185">Reference proteome</keyword>
<comment type="caution">
    <text evidence="1">The sequence shown here is derived from an EMBL/GenBank/DDBJ whole genome shotgun (WGS) entry which is preliminary data.</text>
</comment>
<gene>
    <name evidence="1" type="ORF">DUNSADRAFT_4128</name>
</gene>
<accession>A0ABQ7GSN3</accession>
<proteinExistence type="predicted"/>
<dbReference type="EMBL" id="MU069609">
    <property type="protein sequence ID" value="KAF5837625.1"/>
    <property type="molecule type" value="Genomic_DNA"/>
</dbReference>